<dbReference type="GO" id="GO:0006418">
    <property type="term" value="P:tRNA aminoacylation for protein translation"/>
    <property type="evidence" value="ECO:0007669"/>
    <property type="project" value="InterPro"/>
</dbReference>
<comment type="subcellular location">
    <subcellularLocation>
        <location evidence="1">Cytoplasm</location>
    </subcellularLocation>
</comment>
<dbReference type="InterPro" id="IPR009080">
    <property type="entry name" value="tRNAsynth_Ia_anticodon-bd"/>
</dbReference>
<dbReference type="GO" id="GO:0005524">
    <property type="term" value="F:ATP binding"/>
    <property type="evidence" value="ECO:0007669"/>
    <property type="project" value="InterPro"/>
</dbReference>
<evidence type="ECO:0000313" key="11">
    <source>
        <dbReference type="Proteomes" id="UP000593564"/>
    </source>
</evidence>
<keyword evidence="4 7" id="KW-0694">RNA-binding</keyword>
<keyword evidence="3 7" id="KW-0820">tRNA-binding</keyword>
<dbReference type="CDD" id="cd02799">
    <property type="entry name" value="tRNA_bind_EMAP-II_like"/>
    <property type="match status" value="1"/>
</dbReference>
<reference evidence="10 11" key="2">
    <citation type="submission" date="2020-07" db="EMBL/GenBank/DDBJ databases">
        <title>Genome assembly of wild tea tree DASZ reveals pedigree and selection history of tea varieties.</title>
        <authorList>
            <person name="Zhang W."/>
        </authorList>
    </citation>
    <scope>NUCLEOTIDE SEQUENCE [LARGE SCALE GENOMIC DNA]</scope>
    <source>
        <strain evidence="11">cv. G240</strain>
        <tissue evidence="10">Leaf</tissue>
    </source>
</reference>
<comment type="caution">
    <text evidence="10">The sequence shown here is derived from an EMBL/GenBank/DDBJ whole genome shotgun (WGS) entry which is preliminary data.</text>
</comment>
<accession>A0A7J7FTC5</accession>
<dbReference type="PANTHER" id="PTHR11586">
    <property type="entry name" value="TRNA-AMINOACYLATION COFACTOR ARC1 FAMILY MEMBER"/>
    <property type="match status" value="1"/>
</dbReference>
<reference evidence="11" key="1">
    <citation type="journal article" date="2020" name="Nat. Commun.">
        <title>Genome assembly of wild tea tree DASZ reveals pedigree and selection history of tea varieties.</title>
        <authorList>
            <person name="Zhang W."/>
            <person name="Zhang Y."/>
            <person name="Qiu H."/>
            <person name="Guo Y."/>
            <person name="Wan H."/>
            <person name="Zhang X."/>
            <person name="Scossa F."/>
            <person name="Alseekh S."/>
            <person name="Zhang Q."/>
            <person name="Wang P."/>
            <person name="Xu L."/>
            <person name="Schmidt M.H."/>
            <person name="Jia X."/>
            <person name="Li D."/>
            <person name="Zhu A."/>
            <person name="Guo F."/>
            <person name="Chen W."/>
            <person name="Ni D."/>
            <person name="Usadel B."/>
            <person name="Fernie A.R."/>
            <person name="Wen W."/>
        </authorList>
    </citation>
    <scope>NUCLEOTIDE SEQUENCE [LARGE SCALE GENOMIC DNA]</scope>
    <source>
        <strain evidence="11">cv. G240</strain>
    </source>
</reference>
<evidence type="ECO:0000259" key="9">
    <source>
        <dbReference type="PROSITE" id="PS50886"/>
    </source>
</evidence>
<dbReference type="Proteomes" id="UP000593564">
    <property type="component" value="Unassembled WGS sequence"/>
</dbReference>
<keyword evidence="11" id="KW-1185">Reference proteome</keyword>
<dbReference type="SUPFAM" id="SSF47323">
    <property type="entry name" value="Anticodon-binding domain of a subclass of class I aminoacyl-tRNA synthetases"/>
    <property type="match status" value="1"/>
</dbReference>
<evidence type="ECO:0000256" key="2">
    <source>
        <dbReference type="ARBA" id="ARBA00022490"/>
    </source>
</evidence>
<feature type="domain" description="TRNA-binding" evidence="9">
    <location>
        <begin position="124"/>
        <end position="234"/>
    </location>
</feature>
<dbReference type="GO" id="GO:0004825">
    <property type="term" value="F:methionine-tRNA ligase activity"/>
    <property type="evidence" value="ECO:0007669"/>
    <property type="project" value="UniProtKB-EC"/>
</dbReference>
<dbReference type="Pfam" id="PF01588">
    <property type="entry name" value="tRNA_bind"/>
    <property type="match status" value="1"/>
</dbReference>
<gene>
    <name evidence="10" type="ORF">HYC85_031149</name>
</gene>
<dbReference type="PANTHER" id="PTHR11586:SF33">
    <property type="entry name" value="AMINOACYL TRNA SYNTHASE COMPLEX-INTERACTING MULTIFUNCTIONAL PROTEIN 1"/>
    <property type="match status" value="1"/>
</dbReference>
<evidence type="ECO:0000256" key="3">
    <source>
        <dbReference type="ARBA" id="ARBA00022555"/>
    </source>
</evidence>
<dbReference type="AlphaFoldDB" id="A0A7J7FTC5"/>
<evidence type="ECO:0000256" key="6">
    <source>
        <dbReference type="ARBA" id="ARBA00047364"/>
    </source>
</evidence>
<keyword evidence="5" id="KW-0648">Protein biosynthesis</keyword>
<protein>
    <recommendedName>
        <fullName evidence="9">tRNA-binding domain-containing protein</fullName>
    </recommendedName>
</protein>
<keyword evidence="2" id="KW-0963">Cytoplasm</keyword>
<dbReference type="InterPro" id="IPR051270">
    <property type="entry name" value="Tyrosine-tRNA_ligase_regulator"/>
</dbReference>
<sequence>MLLPRMSHQVLKQLNLPAEMQVLLSDEKGDIERAKRPWEFLPAGHKIGIPEPLFKELKDEEVEIFRQKFAGSQADRILKAEAEAKDLAEQLKKTKVSDGRGKKQQPTKSAADAKSKGSAEAEVSISRLDIRVGLITKAQKHPDADSLYVEEIDVGEGQPRTVVSGLVNYIPLEDMQLLPVVLLNRKVCVLCNIKPTTMRGIKSQAMVLAASDSDHTQVELVEPPQSAPVGERVTFPGFKGDPDDILNPKKKVWETVQVDLHTDKELVACYKDVPFTTSAGVCKVSSICGGSIR</sequence>
<organism evidence="10 11">
    <name type="scientific">Camellia sinensis</name>
    <name type="common">Tea plant</name>
    <name type="synonym">Thea sinensis</name>
    <dbReference type="NCBI Taxonomy" id="4442"/>
    <lineage>
        <taxon>Eukaryota</taxon>
        <taxon>Viridiplantae</taxon>
        <taxon>Streptophyta</taxon>
        <taxon>Embryophyta</taxon>
        <taxon>Tracheophyta</taxon>
        <taxon>Spermatophyta</taxon>
        <taxon>Magnoliopsida</taxon>
        <taxon>eudicotyledons</taxon>
        <taxon>Gunneridae</taxon>
        <taxon>Pentapetalae</taxon>
        <taxon>asterids</taxon>
        <taxon>Ericales</taxon>
        <taxon>Theaceae</taxon>
        <taxon>Camellia</taxon>
    </lineage>
</organism>
<dbReference type="GO" id="GO:0005737">
    <property type="term" value="C:cytoplasm"/>
    <property type="evidence" value="ECO:0007669"/>
    <property type="project" value="UniProtKB-SubCell"/>
</dbReference>
<comment type="catalytic activity">
    <reaction evidence="6">
        <text>tRNA(Met) + L-methionine + ATP = L-methionyl-tRNA(Met) + AMP + diphosphate</text>
        <dbReference type="Rhea" id="RHEA:13481"/>
        <dbReference type="Rhea" id="RHEA-COMP:9667"/>
        <dbReference type="Rhea" id="RHEA-COMP:9698"/>
        <dbReference type="ChEBI" id="CHEBI:30616"/>
        <dbReference type="ChEBI" id="CHEBI:33019"/>
        <dbReference type="ChEBI" id="CHEBI:57844"/>
        <dbReference type="ChEBI" id="CHEBI:78442"/>
        <dbReference type="ChEBI" id="CHEBI:78530"/>
        <dbReference type="ChEBI" id="CHEBI:456215"/>
        <dbReference type="EC" id="6.1.1.10"/>
    </reaction>
</comment>
<dbReference type="Gene3D" id="2.40.50.140">
    <property type="entry name" value="Nucleic acid-binding proteins"/>
    <property type="match status" value="1"/>
</dbReference>
<evidence type="ECO:0000256" key="1">
    <source>
        <dbReference type="ARBA" id="ARBA00004496"/>
    </source>
</evidence>
<evidence type="ECO:0000256" key="7">
    <source>
        <dbReference type="PROSITE-ProRule" id="PRU00209"/>
    </source>
</evidence>
<name>A0A7J7FTC5_CAMSI</name>
<evidence type="ECO:0000256" key="5">
    <source>
        <dbReference type="ARBA" id="ARBA00022917"/>
    </source>
</evidence>
<dbReference type="InterPro" id="IPR012340">
    <property type="entry name" value="NA-bd_OB-fold"/>
</dbReference>
<proteinExistence type="predicted"/>
<feature type="compositionally biased region" description="Basic and acidic residues" evidence="8">
    <location>
        <begin position="91"/>
        <end position="101"/>
    </location>
</feature>
<dbReference type="FunFam" id="2.40.50.140:FF:000047">
    <property type="entry name" value="tyrosine--tRNA ligase, cytoplasmic isoform X2"/>
    <property type="match status" value="1"/>
</dbReference>
<feature type="region of interest" description="Disordered" evidence="8">
    <location>
        <begin position="91"/>
        <end position="116"/>
    </location>
</feature>
<dbReference type="InterPro" id="IPR002547">
    <property type="entry name" value="tRNA-bd_dom"/>
</dbReference>
<dbReference type="GO" id="GO:0000049">
    <property type="term" value="F:tRNA binding"/>
    <property type="evidence" value="ECO:0007669"/>
    <property type="project" value="UniProtKB-UniRule"/>
</dbReference>
<dbReference type="SUPFAM" id="SSF50249">
    <property type="entry name" value="Nucleic acid-binding proteins"/>
    <property type="match status" value="1"/>
</dbReference>
<evidence type="ECO:0000256" key="4">
    <source>
        <dbReference type="ARBA" id="ARBA00022884"/>
    </source>
</evidence>
<evidence type="ECO:0000313" key="10">
    <source>
        <dbReference type="EMBL" id="KAF5930276.1"/>
    </source>
</evidence>
<dbReference type="EMBL" id="JACBKZ010000015">
    <property type="protein sequence ID" value="KAF5930276.1"/>
    <property type="molecule type" value="Genomic_DNA"/>
</dbReference>
<evidence type="ECO:0000256" key="8">
    <source>
        <dbReference type="SAM" id="MobiDB-lite"/>
    </source>
</evidence>
<dbReference type="PROSITE" id="PS50886">
    <property type="entry name" value="TRBD"/>
    <property type="match status" value="1"/>
</dbReference>